<dbReference type="RefSeq" id="WP_327598900.1">
    <property type="nucleotide sequence ID" value="NZ_JAYXHS010000001.1"/>
</dbReference>
<protein>
    <recommendedName>
        <fullName evidence="3">Flagellar assembly protein FliH</fullName>
    </recommendedName>
</protein>
<gene>
    <name evidence="1" type="ORF">VVD49_09490</name>
</gene>
<dbReference type="EMBL" id="JAYXHS010000001">
    <property type="protein sequence ID" value="MEC5385957.1"/>
    <property type="molecule type" value="Genomic_DNA"/>
</dbReference>
<proteinExistence type="predicted"/>
<evidence type="ECO:0000313" key="1">
    <source>
        <dbReference type="EMBL" id="MEC5385957.1"/>
    </source>
</evidence>
<name>A0ABU6K3B5_9RHOO</name>
<evidence type="ECO:0000313" key="2">
    <source>
        <dbReference type="Proteomes" id="UP001331561"/>
    </source>
</evidence>
<organism evidence="1 2">
    <name type="scientific">Uliginosibacterium silvisoli</name>
    <dbReference type="NCBI Taxonomy" id="3114758"/>
    <lineage>
        <taxon>Bacteria</taxon>
        <taxon>Pseudomonadati</taxon>
        <taxon>Pseudomonadota</taxon>
        <taxon>Betaproteobacteria</taxon>
        <taxon>Rhodocyclales</taxon>
        <taxon>Zoogloeaceae</taxon>
        <taxon>Uliginosibacterium</taxon>
    </lineage>
</organism>
<sequence length="247" mass="27579">MNPISSLNEADLSDELLTKADALIKRNRPDGVNSESEELPMLTEVIDDLPELTDVMDVMEVPKVMALEDEEDQPATSGLSSEQVNILINDAIERTQREMLKNQDRAIQDALDRARLGNPLAVQNALAQGRKEGRDEAYKEGFAQGMSQGRVEGRNESLTQHQLALESTRRETHHDVVLQFSEQLIELDAYISQSIDAWLARELPQVIAGALDNVAERIRMQTSAHMRATLLPELSNKLSTLLDTKPQ</sequence>
<evidence type="ECO:0008006" key="3">
    <source>
        <dbReference type="Google" id="ProtNLM"/>
    </source>
</evidence>
<keyword evidence="2" id="KW-1185">Reference proteome</keyword>
<reference evidence="1 2" key="1">
    <citation type="submission" date="2024-01" db="EMBL/GenBank/DDBJ databases">
        <title>Uliginosibacterium soil sp. nov.</title>
        <authorList>
            <person name="Lv Y."/>
        </authorList>
    </citation>
    <scope>NUCLEOTIDE SEQUENCE [LARGE SCALE GENOMIC DNA]</scope>
    <source>
        <strain evidence="1 2">H3</strain>
    </source>
</reference>
<accession>A0ABU6K3B5</accession>
<dbReference type="Proteomes" id="UP001331561">
    <property type="component" value="Unassembled WGS sequence"/>
</dbReference>
<comment type="caution">
    <text evidence="1">The sequence shown here is derived from an EMBL/GenBank/DDBJ whole genome shotgun (WGS) entry which is preliminary data.</text>
</comment>